<dbReference type="InterPro" id="IPR033658">
    <property type="entry name" value="GRX_PICOT-like"/>
</dbReference>
<dbReference type="CDD" id="cd03028">
    <property type="entry name" value="GRX_PICOT_like"/>
    <property type="match status" value="1"/>
</dbReference>
<evidence type="ECO:0000256" key="6">
    <source>
        <dbReference type="ARBA" id="ARBA00023284"/>
    </source>
</evidence>
<evidence type="ECO:0000313" key="10">
    <source>
        <dbReference type="Proteomes" id="UP001596152"/>
    </source>
</evidence>
<dbReference type="PANTHER" id="PTHR10293:SF72">
    <property type="entry name" value="MONOTHIOL GLUTAREDOXIN-S14, CHLOROPLASTIC"/>
    <property type="match status" value="1"/>
</dbReference>
<dbReference type="PANTHER" id="PTHR10293">
    <property type="entry name" value="GLUTAREDOXIN FAMILY MEMBER"/>
    <property type="match status" value="1"/>
</dbReference>
<keyword evidence="6" id="KW-0676">Redox-active center</keyword>
<gene>
    <name evidence="9" type="primary">grxD</name>
    <name evidence="9" type="ORF">ACFPIE_11625</name>
</gene>
<dbReference type="Proteomes" id="UP001596152">
    <property type="component" value="Unassembled WGS sequence"/>
</dbReference>
<dbReference type="InterPro" id="IPR036249">
    <property type="entry name" value="Thioredoxin-like_sf"/>
</dbReference>
<evidence type="ECO:0000256" key="4">
    <source>
        <dbReference type="ARBA" id="ARBA00023004"/>
    </source>
</evidence>
<evidence type="ECO:0000259" key="8">
    <source>
        <dbReference type="Pfam" id="PF00462"/>
    </source>
</evidence>
<dbReference type="Pfam" id="PF00462">
    <property type="entry name" value="Glutaredoxin"/>
    <property type="match status" value="1"/>
</dbReference>
<sequence length="119" mass="12828">MSDQVIETPADPVHAFIAQTVADHDVVLFMKGTPDAPRCGFSSLAVQILDHVGAPFVGVDVLQDEALRDGIKSFTDWPTIPQLYVKGEFVGGSDIVREMFQAGELTALMVEKGVPLGEE</sequence>
<dbReference type="NCBIfam" id="TIGR00365">
    <property type="entry name" value="Grx4 family monothiol glutaredoxin"/>
    <property type="match status" value="1"/>
</dbReference>
<dbReference type="PROSITE" id="PS51354">
    <property type="entry name" value="GLUTAREDOXIN_2"/>
    <property type="match status" value="1"/>
</dbReference>
<feature type="domain" description="Glutaredoxin" evidence="8">
    <location>
        <begin position="26"/>
        <end position="90"/>
    </location>
</feature>
<evidence type="ECO:0000313" key="9">
    <source>
        <dbReference type="EMBL" id="MFC5344566.1"/>
    </source>
</evidence>
<dbReference type="EMBL" id="JBHSLF010000022">
    <property type="protein sequence ID" value="MFC5344566.1"/>
    <property type="molecule type" value="Genomic_DNA"/>
</dbReference>
<dbReference type="PIRSF" id="PIRSF005894">
    <property type="entry name" value="Monothiol_GRX"/>
    <property type="match status" value="1"/>
</dbReference>
<protein>
    <recommendedName>
        <fullName evidence="7">Glutaredoxin</fullName>
    </recommendedName>
</protein>
<keyword evidence="2" id="KW-0001">2Fe-2S</keyword>
<dbReference type="InterPro" id="IPR014434">
    <property type="entry name" value="Monothiol_GRX"/>
</dbReference>
<dbReference type="InterPro" id="IPR002109">
    <property type="entry name" value="Glutaredoxin"/>
</dbReference>
<keyword evidence="4" id="KW-0408">Iron</keyword>
<keyword evidence="10" id="KW-1185">Reference proteome</keyword>
<comment type="caution">
    <text evidence="9">The sequence shown here is derived from an EMBL/GenBank/DDBJ whole genome shotgun (WGS) entry which is preliminary data.</text>
</comment>
<comment type="similarity">
    <text evidence="1 7">Belongs to the glutaredoxin family. Monothiol subfamily.</text>
</comment>
<evidence type="ECO:0000256" key="5">
    <source>
        <dbReference type="ARBA" id="ARBA00023014"/>
    </source>
</evidence>
<proteinExistence type="inferred from homology"/>
<keyword evidence="5" id="KW-0411">Iron-sulfur</keyword>
<reference evidence="10" key="1">
    <citation type="journal article" date="2019" name="Int. J. Syst. Evol. Microbiol.">
        <title>The Global Catalogue of Microorganisms (GCM) 10K type strain sequencing project: providing services to taxonomists for standard genome sequencing and annotation.</title>
        <authorList>
            <consortium name="The Broad Institute Genomics Platform"/>
            <consortium name="The Broad Institute Genome Sequencing Center for Infectious Disease"/>
            <person name="Wu L."/>
            <person name="Ma J."/>
        </authorList>
    </citation>
    <scope>NUCLEOTIDE SEQUENCE [LARGE SCALE GENOMIC DNA]</scope>
    <source>
        <strain evidence="10">JCM 12125</strain>
    </source>
</reference>
<dbReference type="Gene3D" id="3.40.30.10">
    <property type="entry name" value="Glutaredoxin"/>
    <property type="match status" value="1"/>
</dbReference>
<accession>A0ABW0FTR5</accession>
<evidence type="ECO:0000256" key="1">
    <source>
        <dbReference type="ARBA" id="ARBA00009630"/>
    </source>
</evidence>
<dbReference type="InterPro" id="IPR004480">
    <property type="entry name" value="Monothiol_GRX-rel"/>
</dbReference>
<name>A0ABW0FTR5_9CAUL</name>
<dbReference type="RefSeq" id="WP_374037189.1">
    <property type="nucleotide sequence ID" value="NZ_CP169082.1"/>
</dbReference>
<organism evidence="9 10">
    <name type="scientific">Brevundimonas staleyi</name>
    <dbReference type="NCBI Taxonomy" id="74326"/>
    <lineage>
        <taxon>Bacteria</taxon>
        <taxon>Pseudomonadati</taxon>
        <taxon>Pseudomonadota</taxon>
        <taxon>Alphaproteobacteria</taxon>
        <taxon>Caulobacterales</taxon>
        <taxon>Caulobacteraceae</taxon>
        <taxon>Brevundimonas</taxon>
    </lineage>
</organism>
<keyword evidence="3" id="KW-0479">Metal-binding</keyword>
<evidence type="ECO:0000256" key="3">
    <source>
        <dbReference type="ARBA" id="ARBA00022723"/>
    </source>
</evidence>
<dbReference type="SUPFAM" id="SSF52833">
    <property type="entry name" value="Thioredoxin-like"/>
    <property type="match status" value="1"/>
</dbReference>
<evidence type="ECO:0000256" key="2">
    <source>
        <dbReference type="ARBA" id="ARBA00022714"/>
    </source>
</evidence>
<evidence type="ECO:0000256" key="7">
    <source>
        <dbReference type="PIRNR" id="PIRNR005894"/>
    </source>
</evidence>